<evidence type="ECO:0000256" key="1">
    <source>
        <dbReference type="SAM" id="MobiDB-lite"/>
    </source>
</evidence>
<dbReference type="GeneID" id="87922274"/>
<protein>
    <submittedName>
        <fullName evidence="2">Uncharacterized protein</fullName>
    </submittedName>
</protein>
<accession>A0AAE1M0Q7</accession>
<proteinExistence type="predicted"/>
<dbReference type="RefSeq" id="XP_062753439.1">
    <property type="nucleotide sequence ID" value="XM_062902369.1"/>
</dbReference>
<organism evidence="2 3">
    <name type="scientific">Trichoderma aggressivum f. europaeum</name>
    <dbReference type="NCBI Taxonomy" id="173218"/>
    <lineage>
        <taxon>Eukaryota</taxon>
        <taxon>Fungi</taxon>
        <taxon>Dikarya</taxon>
        <taxon>Ascomycota</taxon>
        <taxon>Pezizomycotina</taxon>
        <taxon>Sordariomycetes</taxon>
        <taxon>Hypocreomycetidae</taxon>
        <taxon>Hypocreales</taxon>
        <taxon>Hypocreaceae</taxon>
        <taxon>Trichoderma</taxon>
    </lineage>
</organism>
<feature type="compositionally biased region" description="Basic and acidic residues" evidence="1">
    <location>
        <begin position="144"/>
        <end position="154"/>
    </location>
</feature>
<sequence length="154" mass="16668">MEQAKLSAQGAGQRVSNTVARGIAVKEVIGTLDQAPWLAIAVVRTGSNGQTLPENVRGIHGIYNPRHSAAKLRRSLDDEIERLGRSARTDGTPTARHSVCCVVATLDSRSTTPERRQAGSVSAQTAGDEGKDAMLTNWQRRRLHDGEGRNKDED</sequence>
<comment type="caution">
    <text evidence="2">The sequence shown here is derived from an EMBL/GenBank/DDBJ whole genome shotgun (WGS) entry which is preliminary data.</text>
</comment>
<evidence type="ECO:0000313" key="3">
    <source>
        <dbReference type="Proteomes" id="UP001273209"/>
    </source>
</evidence>
<reference evidence="2" key="1">
    <citation type="submission" date="2023-11" db="EMBL/GenBank/DDBJ databases">
        <title>The genome sequences of three competitors of mushroom-forming fungi.</title>
        <authorList>
            <person name="Beijen E."/>
            <person name="Ohm R.A."/>
        </authorList>
    </citation>
    <scope>NUCLEOTIDE SEQUENCE</scope>
    <source>
        <strain evidence="2">CBS 100526</strain>
    </source>
</reference>
<dbReference type="Proteomes" id="UP001273209">
    <property type="component" value="Unassembled WGS sequence"/>
</dbReference>
<feature type="region of interest" description="Disordered" evidence="1">
    <location>
        <begin position="108"/>
        <end position="154"/>
    </location>
</feature>
<name>A0AAE1M0Q7_9HYPO</name>
<evidence type="ECO:0000313" key="2">
    <source>
        <dbReference type="EMBL" id="KAK4067434.1"/>
    </source>
</evidence>
<keyword evidence="3" id="KW-1185">Reference proteome</keyword>
<dbReference type="AlphaFoldDB" id="A0AAE1M0Q7"/>
<dbReference type="EMBL" id="JAWRVG010000034">
    <property type="protein sequence ID" value="KAK4067434.1"/>
    <property type="molecule type" value="Genomic_DNA"/>
</dbReference>
<gene>
    <name evidence="2" type="ORF">Triagg1_7614</name>
</gene>